<dbReference type="RefSeq" id="WP_183375543.1">
    <property type="nucleotide sequence ID" value="NZ_JACHHD010000009.1"/>
</dbReference>
<feature type="transmembrane region" description="Helical" evidence="1">
    <location>
        <begin position="21"/>
        <end position="48"/>
    </location>
</feature>
<comment type="caution">
    <text evidence="2">The sequence shown here is derived from an EMBL/GenBank/DDBJ whole genome shotgun (WGS) entry which is preliminary data.</text>
</comment>
<feature type="transmembrane region" description="Helical" evidence="1">
    <location>
        <begin position="191"/>
        <end position="213"/>
    </location>
</feature>
<proteinExistence type="predicted"/>
<evidence type="ECO:0000256" key="1">
    <source>
        <dbReference type="SAM" id="Phobius"/>
    </source>
</evidence>
<keyword evidence="1" id="KW-0472">Membrane</keyword>
<feature type="transmembrane region" description="Helical" evidence="1">
    <location>
        <begin position="127"/>
        <end position="146"/>
    </location>
</feature>
<dbReference type="PANTHER" id="PTHR40076">
    <property type="entry name" value="MEMBRANE PROTEIN-RELATED"/>
    <property type="match status" value="1"/>
</dbReference>
<reference evidence="2 3" key="1">
    <citation type="submission" date="2020-08" db="EMBL/GenBank/DDBJ databases">
        <title>Genomic Encyclopedia of Type Strains, Phase IV (KMG-IV): sequencing the most valuable type-strain genomes for metagenomic binning, comparative biology and taxonomic classification.</title>
        <authorList>
            <person name="Goeker M."/>
        </authorList>
    </citation>
    <scope>NUCLEOTIDE SEQUENCE [LARGE SCALE GENOMIC DNA]</scope>
    <source>
        <strain evidence="2 3">DSM 26963</strain>
    </source>
</reference>
<keyword evidence="1" id="KW-1133">Transmembrane helix</keyword>
<dbReference type="InterPro" id="IPR010380">
    <property type="entry name" value="DUF975"/>
</dbReference>
<feature type="transmembrane region" description="Helical" evidence="1">
    <location>
        <begin position="68"/>
        <end position="94"/>
    </location>
</feature>
<evidence type="ECO:0000313" key="2">
    <source>
        <dbReference type="EMBL" id="MBB5185037.1"/>
    </source>
</evidence>
<dbReference type="Pfam" id="PF06161">
    <property type="entry name" value="DUF975"/>
    <property type="match status" value="1"/>
</dbReference>
<organism evidence="2 3">
    <name type="scientific">Faecalicoccus acidiformans</name>
    <dbReference type="NCBI Taxonomy" id="915173"/>
    <lineage>
        <taxon>Bacteria</taxon>
        <taxon>Bacillati</taxon>
        <taxon>Bacillota</taxon>
        <taxon>Erysipelotrichia</taxon>
        <taxon>Erysipelotrichales</taxon>
        <taxon>Erysipelotrichaceae</taxon>
        <taxon>Faecalicoccus</taxon>
    </lineage>
</organism>
<dbReference type="PANTHER" id="PTHR40076:SF1">
    <property type="entry name" value="MEMBRANE PROTEIN"/>
    <property type="match status" value="1"/>
</dbReference>
<sequence>MGDSMWTSEEMKQRAKDVLQGKYWAILGVSILGGVLQGAFFTLLMEIYDPQDGLVFLFGNYAIDMQALIRIWIVIMLVSWIYSVFVGHTIWIGLTKYYLESADRIGTLSTLFDFFKSSYWNVVKITFLYYLKIALWLLCFVVPGIIKIYEYRMVPFILAENPDMNSSEVFKQSALLTQNNKWNIFVLELSFLGWILLGVLCCGIGVVFVTPYVDMTMTQLYLYLKEMHGLGKADLPPIPES</sequence>
<dbReference type="EMBL" id="JACHHD010000009">
    <property type="protein sequence ID" value="MBB5185037.1"/>
    <property type="molecule type" value="Genomic_DNA"/>
</dbReference>
<accession>A0A7W8D0M4</accession>
<dbReference type="Proteomes" id="UP000521313">
    <property type="component" value="Unassembled WGS sequence"/>
</dbReference>
<dbReference type="AlphaFoldDB" id="A0A7W8D0M4"/>
<keyword evidence="1" id="KW-0812">Transmembrane</keyword>
<protein>
    <submittedName>
        <fullName evidence="2">Putative membrane protein</fullName>
    </submittedName>
</protein>
<name>A0A7W8D0M4_9FIRM</name>
<evidence type="ECO:0000313" key="3">
    <source>
        <dbReference type="Proteomes" id="UP000521313"/>
    </source>
</evidence>
<gene>
    <name evidence="2" type="ORF">HNQ43_001085</name>
</gene>